<organism evidence="6 7">
    <name type="scientific">SAR324 cluster bacterium</name>
    <dbReference type="NCBI Taxonomy" id="2024889"/>
    <lineage>
        <taxon>Bacteria</taxon>
        <taxon>Deltaproteobacteria</taxon>
        <taxon>SAR324 cluster</taxon>
    </lineage>
</organism>
<evidence type="ECO:0000256" key="3">
    <source>
        <dbReference type="RuleBase" id="RU003616"/>
    </source>
</evidence>
<evidence type="ECO:0000313" key="6">
    <source>
        <dbReference type="EMBL" id="PCI27510.1"/>
    </source>
</evidence>
<dbReference type="PANTHER" id="PTHR46733:SF4">
    <property type="entry name" value="HEAT SHOCK PROTEIN 21, CHLOROPLASTIC"/>
    <property type="match status" value="1"/>
</dbReference>
<gene>
    <name evidence="6" type="ORF">COB67_08355</name>
</gene>
<dbReference type="InterPro" id="IPR002068">
    <property type="entry name" value="A-crystallin/Hsp20_dom"/>
</dbReference>
<dbReference type="CDD" id="cd06464">
    <property type="entry name" value="ACD_sHsps-like"/>
    <property type="match status" value="1"/>
</dbReference>
<dbReference type="InterPro" id="IPR008978">
    <property type="entry name" value="HSP20-like_chaperone"/>
</dbReference>
<comment type="similarity">
    <text evidence="2 3">Belongs to the small heat shock protein (HSP20) family.</text>
</comment>
<sequence>MEQIMSKTQKVEEKKQASQNKVAQIFQPNLDIVEHENGFHLYMDMPGVSKEDLSIKLEKDSLSIEGKVKGNGESSSDSIYQEYKVGNYARTLKLSPDIDHNEINANLEDGILTLSLLKAPETKARQISVN</sequence>
<reference evidence="7" key="1">
    <citation type="submission" date="2017-08" db="EMBL/GenBank/DDBJ databases">
        <title>A dynamic microbial community with high functional redundancy inhabits the cold, oxic subseafloor aquifer.</title>
        <authorList>
            <person name="Tully B.J."/>
            <person name="Wheat C.G."/>
            <person name="Glazer B.T."/>
            <person name="Huber J.A."/>
        </authorList>
    </citation>
    <scope>NUCLEOTIDE SEQUENCE [LARGE SCALE GENOMIC DNA]</scope>
</reference>
<feature type="domain" description="SHSP" evidence="5">
    <location>
        <begin position="21"/>
        <end position="130"/>
    </location>
</feature>
<dbReference type="InterPro" id="IPR044587">
    <property type="entry name" value="HSP21-like"/>
</dbReference>
<dbReference type="Proteomes" id="UP000218113">
    <property type="component" value="Unassembled WGS sequence"/>
</dbReference>
<evidence type="ECO:0000259" key="5">
    <source>
        <dbReference type="PROSITE" id="PS01031"/>
    </source>
</evidence>
<dbReference type="AlphaFoldDB" id="A0A2A4T1J4"/>
<feature type="region of interest" description="Disordered" evidence="4">
    <location>
        <begin position="1"/>
        <end position="20"/>
    </location>
</feature>
<dbReference type="SUPFAM" id="SSF49764">
    <property type="entry name" value="HSP20-like chaperones"/>
    <property type="match status" value="1"/>
</dbReference>
<dbReference type="Pfam" id="PF00011">
    <property type="entry name" value="HSP20"/>
    <property type="match status" value="1"/>
</dbReference>
<evidence type="ECO:0000256" key="1">
    <source>
        <dbReference type="ARBA" id="ARBA00023016"/>
    </source>
</evidence>
<evidence type="ECO:0000256" key="2">
    <source>
        <dbReference type="PROSITE-ProRule" id="PRU00285"/>
    </source>
</evidence>
<accession>A0A2A4T1J4</accession>
<evidence type="ECO:0000256" key="4">
    <source>
        <dbReference type="SAM" id="MobiDB-lite"/>
    </source>
</evidence>
<comment type="caution">
    <text evidence="6">The sequence shown here is derived from an EMBL/GenBank/DDBJ whole genome shotgun (WGS) entry which is preliminary data.</text>
</comment>
<dbReference type="PANTHER" id="PTHR46733">
    <property type="entry name" value="26.5 KDA HEAT SHOCK PROTEIN, MITOCHONDRIAL"/>
    <property type="match status" value="1"/>
</dbReference>
<dbReference type="EMBL" id="NVSR01000057">
    <property type="protein sequence ID" value="PCI27510.1"/>
    <property type="molecule type" value="Genomic_DNA"/>
</dbReference>
<protein>
    <submittedName>
        <fullName evidence="6">Molecular chaperone Hsp20</fullName>
    </submittedName>
</protein>
<dbReference type="GO" id="GO:0009408">
    <property type="term" value="P:response to heat"/>
    <property type="evidence" value="ECO:0007669"/>
    <property type="project" value="InterPro"/>
</dbReference>
<keyword evidence="1" id="KW-0346">Stress response</keyword>
<proteinExistence type="inferred from homology"/>
<dbReference type="Gene3D" id="2.60.40.790">
    <property type="match status" value="1"/>
</dbReference>
<name>A0A2A4T1J4_9DELT</name>
<dbReference type="PROSITE" id="PS01031">
    <property type="entry name" value="SHSP"/>
    <property type="match status" value="1"/>
</dbReference>
<evidence type="ECO:0000313" key="7">
    <source>
        <dbReference type="Proteomes" id="UP000218113"/>
    </source>
</evidence>